<evidence type="ECO:0000256" key="1">
    <source>
        <dbReference type="SAM" id="MobiDB-lite"/>
    </source>
</evidence>
<dbReference type="EMBL" id="PDUD01000046">
    <property type="protein sequence ID" value="PHN02014.1"/>
    <property type="molecule type" value="Genomic_DNA"/>
</dbReference>
<dbReference type="AlphaFoldDB" id="A0A2D0N0H2"/>
<accession>A0A2D0N0H2</accession>
<feature type="compositionally biased region" description="Polar residues" evidence="1">
    <location>
        <begin position="676"/>
        <end position="691"/>
    </location>
</feature>
<feature type="non-terminal residue" evidence="3">
    <location>
        <position position="1"/>
    </location>
</feature>
<keyword evidence="4" id="KW-1185">Reference proteome</keyword>
<dbReference type="InterPro" id="IPR026444">
    <property type="entry name" value="Secre_tail"/>
</dbReference>
<dbReference type="OrthoDB" id="1121493at2"/>
<evidence type="ECO:0000313" key="3">
    <source>
        <dbReference type="EMBL" id="PHN02014.1"/>
    </source>
</evidence>
<feature type="domain" description="Secretion system C-terminal sorting" evidence="2">
    <location>
        <begin position="717"/>
        <end position="793"/>
    </location>
</feature>
<gene>
    <name evidence="3" type="ORF">CRP01_34475</name>
</gene>
<comment type="caution">
    <text evidence="3">The sequence shown here is derived from an EMBL/GenBank/DDBJ whole genome shotgun (WGS) entry which is preliminary data.</text>
</comment>
<protein>
    <recommendedName>
        <fullName evidence="2">Secretion system C-terminal sorting domain-containing protein</fullName>
    </recommendedName>
</protein>
<name>A0A2D0N0H2_FLAN2</name>
<evidence type="ECO:0000313" key="4">
    <source>
        <dbReference type="Proteomes" id="UP000223913"/>
    </source>
</evidence>
<dbReference type="NCBIfam" id="TIGR04183">
    <property type="entry name" value="Por_Secre_tail"/>
    <property type="match status" value="1"/>
</dbReference>
<proteinExistence type="predicted"/>
<sequence length="796" mass="83847">GSSDACGIAELALDRLSFGCADVGSNPVVLTVTDNNDNSATCSATVTVEDKIVPQTVCQDITISLDAAGNASITPAQIDNGSSDACGIAELVLDRLSFGCADVGSNPVVLTVTDNNDNSASCSANVTVEDKIVPQTVCQDITVSLDAAGNAFITPAQIDNGSSDACGIAELALDRLSFGCADVGSNPVVLTVTDNNDNSASCSATVTVEDKIAPQAVCKDIDVYLDPNGTASITPSEIDGGSFDACGITLRATPLNFTSADLGPNSIDLTVIDNNDNSASCTATVTILKRPTILTYQGELEVQYSDPVQLEANLKDELSGLPISNKLIVFTLGNQTVSALTDGTGKASSILVVTQPPSVLGNNYIVRASFEGDDVYLGDEDADNFTVLQENARADFTGSLFVSTAGNNSTEATVLLSATIRDISAVPADPATDGYPGQIVNAKVNFINRDNGQPINPVPLSVSALNATTGTVLYNWNVDIGNADAEDFSVGIQVLNYYTGNNSEDDVVITVYQPQNDFVTGGGYIVLSSDSEGILKGSPGTRSNFGFNIKFNPAGTKLQGRVRVLTRRMEQDGVLHTYQIKGNKMSSLSIDPITGYALFYGKANVQDVTDPDNPVTVAGNLIFKIEMTDNGEPGNTDLIGMDLYSNKGSLWYSSKWNGVETVMQTLAGGNLKVQAGKTTRNSNGKTSNLGSTPEGPPTPSNSLVSGNTQISKSDLQVFPNPASTTFNIRLFKAQPGMVIRIVNELGQIVWTEKVRSADTADFRIDLLDQRFKSGVYFVTITSDGKQVTKKLIINNR</sequence>
<dbReference type="Pfam" id="PF18962">
    <property type="entry name" value="Por_Secre_tail"/>
    <property type="match status" value="1"/>
</dbReference>
<dbReference type="RefSeq" id="WP_143473668.1">
    <property type="nucleotide sequence ID" value="NZ_PDUD01000046.1"/>
</dbReference>
<reference evidence="3 4" key="1">
    <citation type="submission" date="2017-10" db="EMBL/GenBank/DDBJ databases">
        <title>The draft genome sequence of Lewinella nigricans NBRC 102662.</title>
        <authorList>
            <person name="Wang K."/>
        </authorList>
    </citation>
    <scope>NUCLEOTIDE SEQUENCE [LARGE SCALE GENOMIC DNA]</scope>
    <source>
        <strain evidence="3 4">NBRC 102662</strain>
    </source>
</reference>
<feature type="region of interest" description="Disordered" evidence="1">
    <location>
        <begin position="673"/>
        <end position="706"/>
    </location>
</feature>
<dbReference type="PANTHER" id="PTHR24273:SF32">
    <property type="entry name" value="HYALIN"/>
    <property type="match status" value="1"/>
</dbReference>
<evidence type="ECO:0000259" key="2">
    <source>
        <dbReference type="Pfam" id="PF18962"/>
    </source>
</evidence>
<dbReference type="PANTHER" id="PTHR24273">
    <property type="entry name" value="FI04643P-RELATED"/>
    <property type="match status" value="1"/>
</dbReference>
<dbReference type="Proteomes" id="UP000223913">
    <property type="component" value="Unassembled WGS sequence"/>
</dbReference>
<organism evidence="3 4">
    <name type="scientific">Flavilitoribacter nigricans (strain ATCC 23147 / DSM 23189 / NBRC 102662 / NCIMB 1420 / SS-2)</name>
    <name type="common">Lewinella nigricans</name>
    <dbReference type="NCBI Taxonomy" id="1122177"/>
    <lineage>
        <taxon>Bacteria</taxon>
        <taxon>Pseudomonadati</taxon>
        <taxon>Bacteroidota</taxon>
        <taxon>Saprospiria</taxon>
        <taxon>Saprospirales</taxon>
        <taxon>Lewinellaceae</taxon>
        <taxon>Flavilitoribacter</taxon>
    </lineage>
</organism>